<dbReference type="AlphaFoldDB" id="A0A167VR25"/>
<sequence>MPSASEIPLSRPQTATNNRTLQCLRKILDFAGSLQKCLSAAEEQIISSKPNADGNDEHLTHDTAKNAVDGIDVSALDDVIASISSLPSNITSTKHAQTVIPFAENARVEPLATKIWNQCTRVMRMIEDYSTINQESVYDKLSRGRLFAFLMLEYSAVLKSKDTLKDDIRLLKVAFRTAQTFIETGQLDLALRVLEKAAMHEERLSTRCTDTTKDCIPTPDEQRILRRLSAEYHMLRMAVSWRQKRLDITELMLSKVPKLCIEQEASVAEAFADICYDIGHSHLGEKDFPLAVKWLERAFDALSKHDLGALSPDADELRLAVLHALARAKMVSPDGDSMDVNILTEVLSKEYGNRLPVMLLNIEMISKEPEPDCELYHEKLVGLLRTVPLTDANLNMLSQESFCIDNSVQLMQDLLDLAADALYQLIFQRLVLHHDPVPLERGFVTFIWMQTSGADASNTLNLLQSSATKLHGMTKSINAEATYACLILLWKKIDHYFAVSDYATAEKWLRLARHPIFDNAGEINKSKLSRKLISCYLGNKDTVSARRVYEESSESCKAEILTIYLMHSVALLDDDLNLATSCIEGLCEKGADATVYLQACVAEAQRMGKRHHAALGLQRLLHDLLESHTSEVDHLPVLLRCTVRLLLEELDTDTSKQRAIEEELCNLFDTAMIQAEKYQALKPDTNPFTVTELEWFSRNSYNLAVQYCSMWAPQIIQKLLTVCIKFIDLHPKTSEVKASTDLAKRRMLCNFLGAIISMAQARATPDVQIREEHYAASRSYILGFRQYLLECSDLDEDSLEKHKTILAFDFEAAVRLHQFSDLTEIVDESQQYASEELYGIFIDAMLGSDAPVEVVSAVFQQIILHLIRKSECPDATKISRWLRCLFQISLDSNVEVAEAVLDQAYAIAREAHHKHLENKTINTCYPADEIEWLATTGFNKAVDFYLSGGTVPGIEDEDVRSRARVR</sequence>
<name>A0A167VR25_9EURO</name>
<keyword evidence="1" id="KW-0469">Meiosis</keyword>
<dbReference type="PANTHER" id="PTHR40375:SF2">
    <property type="entry name" value="SPORULATION-SPECIFIC PROTEIN 22"/>
    <property type="match status" value="1"/>
</dbReference>
<dbReference type="InterPro" id="IPR013940">
    <property type="entry name" value="Spo22/ZIP4/TEX11"/>
</dbReference>
<reference evidence="2 3" key="1">
    <citation type="journal article" date="2016" name="Genome Biol. Evol.">
        <title>Divergent and convergent evolution of fungal pathogenicity.</title>
        <authorList>
            <person name="Shang Y."/>
            <person name="Xiao G."/>
            <person name="Zheng P."/>
            <person name="Cen K."/>
            <person name="Zhan S."/>
            <person name="Wang C."/>
        </authorList>
    </citation>
    <scope>NUCLEOTIDE SEQUENCE [LARGE SCALE GENOMIC DNA]</scope>
    <source>
        <strain evidence="2 3">ARSEF 7405</strain>
    </source>
</reference>
<dbReference type="GO" id="GO:0051321">
    <property type="term" value="P:meiotic cell cycle"/>
    <property type="evidence" value="ECO:0007669"/>
    <property type="project" value="UniProtKB-KW"/>
</dbReference>
<comment type="caution">
    <text evidence="2">The sequence shown here is derived from an EMBL/GenBank/DDBJ whole genome shotgun (WGS) entry which is preliminary data.</text>
</comment>
<dbReference type="PANTHER" id="PTHR40375">
    <property type="entry name" value="SPORULATION-SPECIFIC PROTEIN 22"/>
    <property type="match status" value="1"/>
</dbReference>
<keyword evidence="3" id="KW-1185">Reference proteome</keyword>
<evidence type="ECO:0000256" key="1">
    <source>
        <dbReference type="ARBA" id="ARBA00023254"/>
    </source>
</evidence>
<evidence type="ECO:0000313" key="3">
    <source>
        <dbReference type="Proteomes" id="UP000242877"/>
    </source>
</evidence>
<accession>A0A167VR25</accession>
<dbReference type="InterPro" id="IPR039057">
    <property type="entry name" value="Spo22/ZIP4"/>
</dbReference>
<dbReference type="Pfam" id="PF08631">
    <property type="entry name" value="SPO22"/>
    <property type="match status" value="1"/>
</dbReference>
<dbReference type="GO" id="GO:0090173">
    <property type="term" value="P:regulation of synaptonemal complex assembly"/>
    <property type="evidence" value="ECO:0007669"/>
    <property type="project" value="InterPro"/>
</dbReference>
<gene>
    <name evidence="2" type="ORF">AAP_05369</name>
</gene>
<proteinExistence type="predicted"/>
<dbReference type="OrthoDB" id="65716at2759"/>
<dbReference type="EMBL" id="AZGZ01000030">
    <property type="protein sequence ID" value="KZZ87885.1"/>
    <property type="molecule type" value="Genomic_DNA"/>
</dbReference>
<organism evidence="2 3">
    <name type="scientific">Ascosphaera apis ARSEF 7405</name>
    <dbReference type="NCBI Taxonomy" id="392613"/>
    <lineage>
        <taxon>Eukaryota</taxon>
        <taxon>Fungi</taxon>
        <taxon>Dikarya</taxon>
        <taxon>Ascomycota</taxon>
        <taxon>Pezizomycotina</taxon>
        <taxon>Eurotiomycetes</taxon>
        <taxon>Eurotiomycetidae</taxon>
        <taxon>Onygenales</taxon>
        <taxon>Ascosphaeraceae</taxon>
        <taxon>Ascosphaera</taxon>
    </lineage>
</organism>
<dbReference type="Proteomes" id="UP000242877">
    <property type="component" value="Unassembled WGS sequence"/>
</dbReference>
<dbReference type="VEuPathDB" id="FungiDB:AAP_05369"/>
<protein>
    <submittedName>
        <fullName evidence="2">Meiosis specific protein SPO22</fullName>
    </submittedName>
</protein>
<evidence type="ECO:0000313" key="2">
    <source>
        <dbReference type="EMBL" id="KZZ87885.1"/>
    </source>
</evidence>